<sequence length="807" mass="92533">MAKAVKKGTLLDVSYFLDDEKGIALNLFVKTQKGIEEFSEKKFKPYFYVVTDDAKKRLRELEKKEFGEEKIKPMKVEEVKKSNEENVLKLSFKNTHELITARESIEEMQGVKEKREYDIPFAKRFLIDQSIEPMNGLELEVNEKNEVQKLRVYNTKKDLLDELSVACFDIETYSPGRFSDPSRDPIVSIALSSGGKEKAFVWRQKPEKEKADFFETEKEMLEAFLNEMAKSKPDIIVTYNGDMFDFPYIKERARVLKVDLKKGFGSEPDVRRKGLQNAVKLKGIQHVDAYQIVRLMTRFGTVSLVKFDLESVSFELFGKEKEKMTPEQINKAWSTGTNIDALLQYNKEDAKTTLRIAETFLPLFFEFSKLVHQTLFDSTRSSAGQLVEDLLIEKSFENNALIPNKPQEGVVTQRLLQSFKGGYVKEPVAGLHENIAVLDFRSLHPSIMISHNVSPETLKCEHASCRNGKNLSPDKDWFCEKKRGFIPTIIEEILNKRIEIKNEMKKFKEGTPEFESLKARQHALKIVLNSHYGYLGYARSRWYSRESARAVTAWSRHYIRESIHKAEKAGFNPIYSDTDSLFIIVPKGKTEKDVNAFVKKINSELPGAMELEFEGYYKRGIFVTKKEGGAAKKRYALVDFKDSLKIVGFEYVRRDWARIAKETQKEVIEAVLKEGKPEKAVEIVKKIVERLKKGEVTKKELIIMTQIRRPLNKYENIGPHVAAAQKAVKRGKEVGVGSTISFIITKSGKSISDKAELEEFVKEGNYDADYYINHQVLPAIIKILAELGYSEEDLIQGGKQQSLSSFM</sequence>
<name>A0A7J4ITW8_9ARCH</name>
<evidence type="ECO:0000256" key="6">
    <source>
        <dbReference type="ARBA" id="ARBA00049244"/>
    </source>
</evidence>
<feature type="domain" description="DNA-directed DNA polymerase family B exonuclease" evidence="9">
    <location>
        <begin position="114"/>
        <end position="294"/>
    </location>
</feature>
<dbReference type="EC" id="2.7.7.7" evidence="7"/>
<dbReference type="EMBL" id="DUFG01000032">
    <property type="protein sequence ID" value="HIH08941.1"/>
    <property type="molecule type" value="Genomic_DNA"/>
</dbReference>
<evidence type="ECO:0000313" key="12">
    <source>
        <dbReference type="Proteomes" id="UP000577419"/>
    </source>
</evidence>
<organism evidence="10 12">
    <name type="scientific">Candidatus Iainarchaeum sp</name>
    <dbReference type="NCBI Taxonomy" id="3101447"/>
    <lineage>
        <taxon>Archaea</taxon>
        <taxon>Candidatus Iainarchaeota</taxon>
        <taxon>Candidatus Iainarchaeia</taxon>
        <taxon>Candidatus Iainarchaeales</taxon>
        <taxon>Candidatus Iainarchaeaceae</taxon>
        <taxon>Candidatus Iainarchaeum</taxon>
    </lineage>
</organism>
<dbReference type="InterPro" id="IPR017964">
    <property type="entry name" value="DNA-dir_DNA_pol_B_CS"/>
</dbReference>
<comment type="similarity">
    <text evidence="1 7">Belongs to the DNA polymerase type-B family.</text>
</comment>
<dbReference type="Gene3D" id="1.10.287.690">
    <property type="entry name" value="Helix hairpin bin"/>
    <property type="match status" value="1"/>
</dbReference>
<accession>A0A7J4ITW8</accession>
<keyword evidence="3 7" id="KW-0548">Nucleotidyltransferase</keyword>
<evidence type="ECO:0000313" key="10">
    <source>
        <dbReference type="EMBL" id="HIH08941.1"/>
    </source>
</evidence>
<gene>
    <name evidence="10" type="ORF">HA237_06265</name>
    <name evidence="11" type="ORF">J4224_03345</name>
</gene>
<dbReference type="InterPro" id="IPR006133">
    <property type="entry name" value="DNA-dir_DNA_pol_B_exonuc"/>
</dbReference>
<keyword evidence="4 7" id="KW-0239">DNA-directed DNA polymerase</keyword>
<dbReference type="NCBIfam" id="TIGR00592">
    <property type="entry name" value="pol2"/>
    <property type="match status" value="1"/>
</dbReference>
<evidence type="ECO:0000259" key="8">
    <source>
        <dbReference type="Pfam" id="PF00136"/>
    </source>
</evidence>
<dbReference type="SUPFAM" id="SSF53098">
    <property type="entry name" value="Ribonuclease H-like"/>
    <property type="match status" value="1"/>
</dbReference>
<dbReference type="Gene3D" id="1.10.132.60">
    <property type="entry name" value="DNA polymerase family B, C-terminal domain"/>
    <property type="match status" value="1"/>
</dbReference>
<keyword evidence="2 7" id="KW-0808">Transferase</keyword>
<reference evidence="11" key="3">
    <citation type="submission" date="2021-05" db="EMBL/GenBank/DDBJ databases">
        <title>Protein family content uncovers lineage relationships and bacterial pathway maintenance mechanisms in DPANN archaea.</title>
        <authorList>
            <person name="Castelle C.J."/>
            <person name="Meheust R."/>
            <person name="Jaffe A.L."/>
            <person name="Seitz K."/>
            <person name="Gong X."/>
            <person name="Baker B.J."/>
            <person name="Banfield J.F."/>
        </authorList>
    </citation>
    <scope>NUCLEOTIDE SEQUENCE</scope>
    <source>
        <strain evidence="11">RIFCSPHIGHO2_01_FULL_GW2011_AR10_43_9</strain>
    </source>
</reference>
<keyword evidence="5 7" id="KW-0238">DNA-binding</keyword>
<dbReference type="InterPro" id="IPR023211">
    <property type="entry name" value="DNA_pol_palm_dom_sf"/>
</dbReference>
<dbReference type="Gene3D" id="3.90.1600.10">
    <property type="entry name" value="Palm domain of DNA polymerase"/>
    <property type="match status" value="1"/>
</dbReference>
<proteinExistence type="inferred from homology"/>
<dbReference type="Gene3D" id="3.30.342.10">
    <property type="entry name" value="DNA Polymerase, chain B, domain 1"/>
    <property type="match status" value="1"/>
</dbReference>
<comment type="catalytic activity">
    <reaction evidence="6 7">
        <text>DNA(n) + a 2'-deoxyribonucleoside 5'-triphosphate = DNA(n+1) + diphosphate</text>
        <dbReference type="Rhea" id="RHEA:22508"/>
        <dbReference type="Rhea" id="RHEA-COMP:17339"/>
        <dbReference type="Rhea" id="RHEA-COMP:17340"/>
        <dbReference type="ChEBI" id="CHEBI:33019"/>
        <dbReference type="ChEBI" id="CHEBI:61560"/>
        <dbReference type="ChEBI" id="CHEBI:173112"/>
        <dbReference type="EC" id="2.7.7.7"/>
    </reaction>
</comment>
<dbReference type="GO" id="GO:0000166">
    <property type="term" value="F:nucleotide binding"/>
    <property type="evidence" value="ECO:0007669"/>
    <property type="project" value="InterPro"/>
</dbReference>
<evidence type="ECO:0000256" key="3">
    <source>
        <dbReference type="ARBA" id="ARBA00022695"/>
    </source>
</evidence>
<dbReference type="InterPro" id="IPR036397">
    <property type="entry name" value="RNaseH_sf"/>
</dbReference>
<evidence type="ECO:0000256" key="1">
    <source>
        <dbReference type="ARBA" id="ARBA00005755"/>
    </source>
</evidence>
<dbReference type="InterPro" id="IPR042087">
    <property type="entry name" value="DNA_pol_B_thumb"/>
</dbReference>
<dbReference type="EMBL" id="JAGVWF010000046">
    <property type="protein sequence ID" value="MBS3059434.1"/>
    <property type="molecule type" value="Genomic_DNA"/>
</dbReference>
<reference evidence="11" key="2">
    <citation type="submission" date="2021-03" db="EMBL/GenBank/DDBJ databases">
        <authorList>
            <person name="Jaffe A."/>
        </authorList>
    </citation>
    <scope>NUCLEOTIDE SEQUENCE</scope>
    <source>
        <strain evidence="11">RIFCSPHIGHO2_01_FULL_GW2011_AR10_43_9</strain>
    </source>
</reference>
<dbReference type="GO" id="GO:0006261">
    <property type="term" value="P:DNA-templated DNA replication"/>
    <property type="evidence" value="ECO:0007669"/>
    <property type="project" value="TreeGrafter"/>
</dbReference>
<dbReference type="InterPro" id="IPR012337">
    <property type="entry name" value="RNaseH-like_sf"/>
</dbReference>
<reference evidence="10" key="1">
    <citation type="journal article" date="2020" name="bioRxiv">
        <title>A rank-normalized archaeal taxonomy based on genome phylogeny resolves widespread incomplete and uneven classifications.</title>
        <authorList>
            <person name="Rinke C."/>
            <person name="Chuvochina M."/>
            <person name="Mussig A.J."/>
            <person name="Chaumeil P.-A."/>
            <person name="Waite D.W."/>
            <person name="Whitman W.B."/>
            <person name="Parks D.H."/>
            <person name="Hugenholtz P."/>
        </authorList>
    </citation>
    <scope>NUCLEOTIDE SEQUENCE</scope>
    <source>
        <strain evidence="10">UBA10011</strain>
    </source>
</reference>
<dbReference type="PANTHER" id="PTHR10322">
    <property type="entry name" value="DNA POLYMERASE CATALYTIC SUBUNIT"/>
    <property type="match status" value="1"/>
</dbReference>
<dbReference type="SUPFAM" id="SSF56672">
    <property type="entry name" value="DNA/RNA polymerases"/>
    <property type="match status" value="1"/>
</dbReference>
<dbReference type="Proteomes" id="UP000683213">
    <property type="component" value="Unassembled WGS sequence"/>
</dbReference>
<evidence type="ECO:0000313" key="11">
    <source>
        <dbReference type="EMBL" id="MBS3059434.1"/>
    </source>
</evidence>
<dbReference type="SMART" id="SM00486">
    <property type="entry name" value="POLBc"/>
    <property type="match status" value="1"/>
</dbReference>
<evidence type="ECO:0000256" key="5">
    <source>
        <dbReference type="ARBA" id="ARBA00023125"/>
    </source>
</evidence>
<dbReference type="GO" id="GO:0003887">
    <property type="term" value="F:DNA-directed DNA polymerase activity"/>
    <property type="evidence" value="ECO:0007669"/>
    <property type="project" value="UniProtKB-KW"/>
</dbReference>
<comment type="caution">
    <text evidence="10">The sequence shown here is derived from an EMBL/GenBank/DDBJ whole genome shotgun (WGS) entry which is preliminary data.</text>
</comment>
<feature type="domain" description="DNA-directed DNA polymerase family B multifunctional" evidence="8">
    <location>
        <begin position="384"/>
        <end position="786"/>
    </location>
</feature>
<evidence type="ECO:0000259" key="9">
    <source>
        <dbReference type="Pfam" id="PF03104"/>
    </source>
</evidence>
<dbReference type="Gene3D" id="3.30.420.10">
    <property type="entry name" value="Ribonuclease H-like superfamily/Ribonuclease H"/>
    <property type="match status" value="1"/>
</dbReference>
<keyword evidence="7" id="KW-0235">DNA replication</keyword>
<evidence type="ECO:0000256" key="2">
    <source>
        <dbReference type="ARBA" id="ARBA00022679"/>
    </source>
</evidence>
<dbReference type="InterPro" id="IPR006172">
    <property type="entry name" value="DNA-dir_DNA_pol_B"/>
</dbReference>
<dbReference type="AlphaFoldDB" id="A0A7J4ITW8"/>
<protein>
    <recommendedName>
        <fullName evidence="7">DNA polymerase</fullName>
        <ecNumber evidence="7">2.7.7.7</ecNumber>
    </recommendedName>
</protein>
<evidence type="ECO:0000256" key="7">
    <source>
        <dbReference type="RuleBase" id="RU000442"/>
    </source>
</evidence>
<dbReference type="Pfam" id="PF00136">
    <property type="entry name" value="DNA_pol_B"/>
    <property type="match status" value="1"/>
</dbReference>
<dbReference type="PANTHER" id="PTHR10322:SF23">
    <property type="entry name" value="DNA POLYMERASE DELTA CATALYTIC SUBUNIT"/>
    <property type="match status" value="1"/>
</dbReference>
<dbReference type="InterPro" id="IPR043502">
    <property type="entry name" value="DNA/RNA_pol_sf"/>
</dbReference>
<dbReference type="InterPro" id="IPR050240">
    <property type="entry name" value="DNA_pol_type-B"/>
</dbReference>
<dbReference type="GO" id="GO:0003677">
    <property type="term" value="F:DNA binding"/>
    <property type="evidence" value="ECO:0007669"/>
    <property type="project" value="UniProtKB-KW"/>
</dbReference>
<dbReference type="InterPro" id="IPR006134">
    <property type="entry name" value="DNA-dir_DNA_pol_B_multi_dom"/>
</dbReference>
<evidence type="ECO:0000256" key="4">
    <source>
        <dbReference type="ARBA" id="ARBA00022932"/>
    </source>
</evidence>
<dbReference type="PRINTS" id="PR00106">
    <property type="entry name" value="DNAPOLB"/>
</dbReference>
<dbReference type="Pfam" id="PF03104">
    <property type="entry name" value="DNA_pol_B_exo1"/>
    <property type="match status" value="1"/>
</dbReference>
<dbReference type="Proteomes" id="UP000577419">
    <property type="component" value="Unassembled WGS sequence"/>
</dbReference>
<dbReference type="PROSITE" id="PS00116">
    <property type="entry name" value="DNA_POLYMERASE_B"/>
    <property type="match status" value="1"/>
</dbReference>